<evidence type="ECO:0008006" key="4">
    <source>
        <dbReference type="Google" id="ProtNLM"/>
    </source>
</evidence>
<accession>A0A090T2N2</accession>
<evidence type="ECO:0000313" key="2">
    <source>
        <dbReference type="EMBL" id="GAL33428.1"/>
    </source>
</evidence>
<feature type="transmembrane region" description="Helical" evidence="1">
    <location>
        <begin position="242"/>
        <end position="261"/>
    </location>
</feature>
<dbReference type="Gene3D" id="1.20.1250.20">
    <property type="entry name" value="MFS general substrate transporter like domains"/>
    <property type="match status" value="1"/>
</dbReference>
<comment type="caution">
    <text evidence="2">The sequence shown here is derived from an EMBL/GenBank/DDBJ whole genome shotgun (WGS) entry which is preliminary data.</text>
</comment>
<gene>
    <name evidence="2" type="ORF">JCM19240_2124</name>
</gene>
<reference evidence="2 3" key="2">
    <citation type="submission" date="2014-09" db="EMBL/GenBank/DDBJ databases">
        <authorList>
            <consortium name="NBRP consortium"/>
            <person name="Sawabe T."/>
            <person name="Meirelles P."/>
            <person name="Nakanishi M."/>
            <person name="Sayaka M."/>
            <person name="Hattori M."/>
            <person name="Ohkuma M."/>
        </authorList>
    </citation>
    <scope>NUCLEOTIDE SEQUENCE [LARGE SCALE GENOMIC DNA]</scope>
    <source>
        <strain evidence="2 3">JCM 19240</strain>
    </source>
</reference>
<feature type="transmembrane region" description="Helical" evidence="1">
    <location>
        <begin position="298"/>
        <end position="316"/>
    </location>
</feature>
<keyword evidence="1" id="KW-0472">Membrane</keyword>
<keyword evidence="1" id="KW-1133">Transmembrane helix</keyword>
<proteinExistence type="predicted"/>
<feature type="transmembrane region" description="Helical" evidence="1">
    <location>
        <begin position="273"/>
        <end position="292"/>
    </location>
</feature>
<organism evidence="2 3">
    <name type="scientific">Vibrio maritimus</name>
    <dbReference type="NCBI Taxonomy" id="990268"/>
    <lineage>
        <taxon>Bacteria</taxon>
        <taxon>Pseudomonadati</taxon>
        <taxon>Pseudomonadota</taxon>
        <taxon>Gammaproteobacteria</taxon>
        <taxon>Vibrionales</taxon>
        <taxon>Vibrionaceae</taxon>
        <taxon>Vibrio</taxon>
    </lineage>
</organism>
<dbReference type="Proteomes" id="UP000029224">
    <property type="component" value="Unassembled WGS sequence"/>
</dbReference>
<evidence type="ECO:0000313" key="3">
    <source>
        <dbReference type="Proteomes" id="UP000029224"/>
    </source>
</evidence>
<feature type="transmembrane region" description="Helical" evidence="1">
    <location>
        <begin position="101"/>
        <end position="123"/>
    </location>
</feature>
<feature type="transmembrane region" description="Helical" evidence="1">
    <location>
        <begin position="7"/>
        <end position="28"/>
    </location>
</feature>
<feature type="transmembrane region" description="Helical" evidence="1">
    <location>
        <begin position="75"/>
        <end position="95"/>
    </location>
</feature>
<dbReference type="SUPFAM" id="SSF103473">
    <property type="entry name" value="MFS general substrate transporter"/>
    <property type="match status" value="1"/>
</dbReference>
<feature type="transmembrane region" description="Helical" evidence="1">
    <location>
        <begin position="363"/>
        <end position="386"/>
    </location>
</feature>
<feature type="transmembrane region" description="Helical" evidence="1">
    <location>
        <begin position="135"/>
        <end position="153"/>
    </location>
</feature>
<feature type="transmembrane region" description="Helical" evidence="1">
    <location>
        <begin position="159"/>
        <end position="182"/>
    </location>
</feature>
<dbReference type="AlphaFoldDB" id="A0A090T2N2"/>
<protein>
    <recommendedName>
        <fullName evidence="4">MFS transporter</fullName>
    </recommendedName>
</protein>
<dbReference type="InterPro" id="IPR036259">
    <property type="entry name" value="MFS_trans_sf"/>
</dbReference>
<feature type="transmembrane region" description="Helical" evidence="1">
    <location>
        <begin position="40"/>
        <end position="63"/>
    </location>
</feature>
<dbReference type="EMBL" id="BBMT01000003">
    <property type="protein sequence ID" value="GAL33428.1"/>
    <property type="molecule type" value="Genomic_DNA"/>
</dbReference>
<sequence>MQKHGLSFWYAAAFMFGAIQLVALPLLIPSHILEVTGSMVHAGAALSFVGLSGFIAPLIGSTVDRLKFHSAAQKASLVSYAFAMALFACVPTTWAMYLATFLVGLGSITLMTVNPTFIVAAGFDKAQEALRLTRMNQSIFGGAIVMGAILAITEGVSATLGFGIVCALSIIAMIIVSIDGKVAAQRIVSDTPQQGESEEKGRWNLTFVTFLLAVFIAMLASSNQVAQGPNLFESLFEIDKSATALLLSISSVISLLTLDIAGRALGKFGAGKVWVVGLVGYIGVGTVLSSLVTGSKEYFYLPLVMHLLFMQCLSMVDMVKPAIVAKVTTLSPAATQGFLLFAIAGGYAAGTSLGGVVGEVAGMASLFSFVALAAAVALAFALFTLARIKD</sequence>
<feature type="transmembrane region" description="Helical" evidence="1">
    <location>
        <begin position="203"/>
        <end position="222"/>
    </location>
</feature>
<feature type="transmembrane region" description="Helical" evidence="1">
    <location>
        <begin position="337"/>
        <end position="357"/>
    </location>
</feature>
<evidence type="ECO:0000256" key="1">
    <source>
        <dbReference type="SAM" id="Phobius"/>
    </source>
</evidence>
<reference evidence="2 3" key="1">
    <citation type="submission" date="2014-09" db="EMBL/GenBank/DDBJ databases">
        <title>Vibrio maritimus JCM 19240. (C210) whole genome shotgun sequence.</title>
        <authorList>
            <person name="Sawabe T."/>
            <person name="Meirelles P."/>
            <person name="Nakanishi M."/>
            <person name="Sayaka M."/>
            <person name="Hattori M."/>
            <person name="Ohkuma M."/>
        </authorList>
    </citation>
    <scope>NUCLEOTIDE SEQUENCE [LARGE SCALE GENOMIC DNA]</scope>
    <source>
        <strain evidence="2 3">JCM 19240</strain>
    </source>
</reference>
<keyword evidence="3" id="KW-1185">Reference proteome</keyword>
<keyword evidence="1" id="KW-0812">Transmembrane</keyword>
<dbReference type="OrthoDB" id="5857775at2"/>
<name>A0A090T2N2_9VIBR</name>